<dbReference type="PANTHER" id="PTHR42852">
    <property type="entry name" value="THIOL:DISULFIDE INTERCHANGE PROTEIN DSBE"/>
    <property type="match status" value="1"/>
</dbReference>
<dbReference type="InterPro" id="IPR000866">
    <property type="entry name" value="AhpC/TSA"/>
</dbReference>
<dbReference type="EMBL" id="FRBY01000003">
    <property type="protein sequence ID" value="SHM07171.1"/>
    <property type="molecule type" value="Genomic_DNA"/>
</dbReference>
<keyword evidence="2" id="KW-0201">Cytochrome c-type biogenesis</keyword>
<feature type="signal peptide" evidence="5">
    <location>
        <begin position="1"/>
        <end position="27"/>
    </location>
</feature>
<keyword evidence="8" id="KW-1185">Reference proteome</keyword>
<evidence type="ECO:0000256" key="4">
    <source>
        <dbReference type="ARBA" id="ARBA00023284"/>
    </source>
</evidence>
<dbReference type="Gene3D" id="3.40.30.10">
    <property type="entry name" value="Glutaredoxin"/>
    <property type="match status" value="1"/>
</dbReference>
<keyword evidence="4" id="KW-0676">Redox-active center</keyword>
<name>A0A1M7FSV1_9FLAO</name>
<dbReference type="RefSeq" id="WP_086065257.1">
    <property type="nucleotide sequence ID" value="NZ_FRBY01000003.1"/>
</dbReference>
<dbReference type="GO" id="GO:0017004">
    <property type="term" value="P:cytochrome complex assembly"/>
    <property type="evidence" value="ECO:0007669"/>
    <property type="project" value="UniProtKB-KW"/>
</dbReference>
<dbReference type="STRING" id="29534.SAMN05444366_2251"/>
<dbReference type="Pfam" id="PF14289">
    <property type="entry name" value="DUF4369"/>
    <property type="match status" value="1"/>
</dbReference>
<dbReference type="GO" id="GO:0016209">
    <property type="term" value="F:antioxidant activity"/>
    <property type="evidence" value="ECO:0007669"/>
    <property type="project" value="InterPro"/>
</dbReference>
<evidence type="ECO:0000313" key="7">
    <source>
        <dbReference type="EMBL" id="SHM07171.1"/>
    </source>
</evidence>
<evidence type="ECO:0000256" key="2">
    <source>
        <dbReference type="ARBA" id="ARBA00022748"/>
    </source>
</evidence>
<evidence type="ECO:0000256" key="1">
    <source>
        <dbReference type="ARBA" id="ARBA00004196"/>
    </source>
</evidence>
<proteinExistence type="predicted"/>
<organism evidence="7 8">
    <name type="scientific">Flavobacterium saccharophilum</name>
    <dbReference type="NCBI Taxonomy" id="29534"/>
    <lineage>
        <taxon>Bacteria</taxon>
        <taxon>Pseudomonadati</taxon>
        <taxon>Bacteroidota</taxon>
        <taxon>Flavobacteriia</taxon>
        <taxon>Flavobacteriales</taxon>
        <taxon>Flavobacteriaceae</taxon>
        <taxon>Flavobacterium</taxon>
    </lineage>
</organism>
<dbReference type="Proteomes" id="UP000184121">
    <property type="component" value="Unassembled WGS sequence"/>
</dbReference>
<dbReference type="PANTHER" id="PTHR42852:SF6">
    <property type="entry name" value="THIOL:DISULFIDE INTERCHANGE PROTEIN DSBE"/>
    <property type="match status" value="1"/>
</dbReference>
<sequence>MSKRVKINIKSSLFAALLAVLMISCQKEQTSYTFTGIVPGAANGTKVFLKPVTENLIMSVFSTGDITDSTEVKDGKFQFTGKLPQAKLYLVVINSKKQADDPNMPNYQASVPVFLENGEIELKATLDSIPLASNLINIGRFSFSNITVTGSKSNDIYMNYAKGLEPFAGQGDKIFNEEYLPYLNPEKGAAKQPVLKGVDIVTRMEANNDKTNAYVLDFVKNNLTNSVGLTIATQEASRFSLSELNEISSHITSELKATPLGKETALKIEELKNIAPGAQYVDLPLKDNNGNDVKLSNYLGKGKYVLLEFWASWCHPCRADIPHLKEIYELYHPKGFEIVSVSMDNDKEMWQKALKEENMPWVQISDLQAFTGNLTKTYKFRAIPTCFLIDPTGKIVTTKMRGSFMDKRLIEMYGNEFDKQK</sequence>
<dbReference type="InterPro" id="IPR036249">
    <property type="entry name" value="Thioredoxin-like_sf"/>
</dbReference>
<feature type="domain" description="Thioredoxin" evidence="6">
    <location>
        <begin position="274"/>
        <end position="419"/>
    </location>
</feature>
<evidence type="ECO:0000259" key="6">
    <source>
        <dbReference type="PROSITE" id="PS51352"/>
    </source>
</evidence>
<dbReference type="AlphaFoldDB" id="A0A1M7FSV1"/>
<keyword evidence="5" id="KW-0732">Signal</keyword>
<dbReference type="OrthoDB" id="1069091at2"/>
<evidence type="ECO:0000256" key="5">
    <source>
        <dbReference type="SAM" id="SignalP"/>
    </source>
</evidence>
<dbReference type="InterPro" id="IPR050553">
    <property type="entry name" value="Thioredoxin_ResA/DsbE_sf"/>
</dbReference>
<gene>
    <name evidence="7" type="ORF">SAMN05444366_2251</name>
</gene>
<dbReference type="CDD" id="cd02966">
    <property type="entry name" value="TlpA_like_family"/>
    <property type="match status" value="1"/>
</dbReference>
<dbReference type="PROSITE" id="PS51352">
    <property type="entry name" value="THIOREDOXIN_2"/>
    <property type="match status" value="1"/>
</dbReference>
<dbReference type="PROSITE" id="PS51257">
    <property type="entry name" value="PROKAR_LIPOPROTEIN"/>
    <property type="match status" value="1"/>
</dbReference>
<dbReference type="GO" id="GO:0030313">
    <property type="term" value="C:cell envelope"/>
    <property type="evidence" value="ECO:0007669"/>
    <property type="project" value="UniProtKB-SubCell"/>
</dbReference>
<evidence type="ECO:0000256" key="3">
    <source>
        <dbReference type="ARBA" id="ARBA00023157"/>
    </source>
</evidence>
<reference evidence="8" key="1">
    <citation type="submission" date="2016-11" db="EMBL/GenBank/DDBJ databases">
        <authorList>
            <person name="Varghese N."/>
            <person name="Submissions S."/>
        </authorList>
    </citation>
    <scope>NUCLEOTIDE SEQUENCE [LARGE SCALE GENOMIC DNA]</scope>
    <source>
        <strain evidence="8">DSM 1811</strain>
    </source>
</reference>
<protein>
    <submittedName>
        <fullName evidence="7">Peroxiredoxin</fullName>
    </submittedName>
</protein>
<comment type="subcellular location">
    <subcellularLocation>
        <location evidence="1">Cell envelope</location>
    </subcellularLocation>
</comment>
<keyword evidence="3" id="KW-1015">Disulfide bond</keyword>
<evidence type="ECO:0000313" key="8">
    <source>
        <dbReference type="Proteomes" id="UP000184121"/>
    </source>
</evidence>
<dbReference type="Pfam" id="PF00578">
    <property type="entry name" value="AhpC-TSA"/>
    <property type="match status" value="1"/>
</dbReference>
<dbReference type="SUPFAM" id="SSF52833">
    <property type="entry name" value="Thioredoxin-like"/>
    <property type="match status" value="1"/>
</dbReference>
<accession>A0A1M7FSV1</accession>
<feature type="chain" id="PRO_5013201043" evidence="5">
    <location>
        <begin position="28"/>
        <end position="421"/>
    </location>
</feature>
<dbReference type="InterPro" id="IPR013766">
    <property type="entry name" value="Thioredoxin_domain"/>
</dbReference>
<dbReference type="InterPro" id="IPR025380">
    <property type="entry name" value="DUF4369"/>
</dbReference>
<dbReference type="GO" id="GO:0016491">
    <property type="term" value="F:oxidoreductase activity"/>
    <property type="evidence" value="ECO:0007669"/>
    <property type="project" value="InterPro"/>
</dbReference>